<dbReference type="VEuPathDB" id="AmoebaDB:EIN_261570"/>
<reference evidence="3 4" key="1">
    <citation type="submission" date="2012-10" db="EMBL/GenBank/DDBJ databases">
        <authorList>
            <person name="Zafar N."/>
            <person name="Inman J."/>
            <person name="Hall N."/>
            <person name="Lorenzi H."/>
            <person name="Caler E."/>
        </authorList>
    </citation>
    <scope>NUCLEOTIDE SEQUENCE [LARGE SCALE GENOMIC DNA]</scope>
    <source>
        <strain evidence="3 4">IP1</strain>
    </source>
</reference>
<dbReference type="SUPFAM" id="SSF54001">
    <property type="entry name" value="Cysteine proteinases"/>
    <property type="match status" value="1"/>
</dbReference>
<dbReference type="Proteomes" id="UP000014680">
    <property type="component" value="Unassembled WGS sequence"/>
</dbReference>
<gene>
    <name evidence="3" type="ORF">EIN_261570</name>
</gene>
<dbReference type="SUPFAM" id="SSF49373">
    <property type="entry name" value="Invasin/intimin cell-adhesion fragments"/>
    <property type="match status" value="3"/>
</dbReference>
<dbReference type="EMBL" id="KB206136">
    <property type="protein sequence ID" value="ELP95346.1"/>
    <property type="molecule type" value="Genomic_DNA"/>
</dbReference>
<dbReference type="InterPro" id="IPR008964">
    <property type="entry name" value="Invasin/intimin_cell_adhesion"/>
</dbReference>
<organism evidence="3 4">
    <name type="scientific">Entamoeba invadens IP1</name>
    <dbReference type="NCBI Taxonomy" id="370355"/>
    <lineage>
        <taxon>Eukaryota</taxon>
        <taxon>Amoebozoa</taxon>
        <taxon>Evosea</taxon>
        <taxon>Archamoebae</taxon>
        <taxon>Mastigamoebida</taxon>
        <taxon>Entamoebidae</taxon>
        <taxon>Entamoeba</taxon>
    </lineage>
</organism>
<feature type="domain" description="BIG2" evidence="2">
    <location>
        <begin position="636"/>
        <end position="719"/>
    </location>
</feature>
<name>L7FP49_ENTIV</name>
<feature type="domain" description="BIG2" evidence="2">
    <location>
        <begin position="193"/>
        <end position="274"/>
    </location>
</feature>
<feature type="domain" description="BIG2" evidence="2">
    <location>
        <begin position="20"/>
        <end position="97"/>
    </location>
</feature>
<keyword evidence="1" id="KW-0732">Signal</keyword>
<dbReference type="KEGG" id="eiv:EIN_261570"/>
<feature type="domain" description="BIG2" evidence="2">
    <location>
        <begin position="105"/>
        <end position="183"/>
    </location>
</feature>
<keyword evidence="4" id="KW-1185">Reference proteome</keyword>
<evidence type="ECO:0000313" key="4">
    <source>
        <dbReference type="Proteomes" id="UP000014680"/>
    </source>
</evidence>
<dbReference type="Gene3D" id="2.60.40.1080">
    <property type="match status" value="6"/>
</dbReference>
<evidence type="ECO:0000313" key="3">
    <source>
        <dbReference type="EMBL" id="ELP95346.1"/>
    </source>
</evidence>
<feature type="domain" description="BIG2" evidence="2">
    <location>
        <begin position="457"/>
        <end position="536"/>
    </location>
</feature>
<feature type="chain" id="PRO_5003974135" description="BIG2 domain-containing protein" evidence="1">
    <location>
        <begin position="20"/>
        <end position="1037"/>
    </location>
</feature>
<proteinExistence type="predicted"/>
<dbReference type="AlphaFoldDB" id="L7FP49"/>
<protein>
    <recommendedName>
        <fullName evidence="2">BIG2 domain-containing protein</fullName>
    </recommendedName>
</protein>
<dbReference type="InterPro" id="IPR003343">
    <property type="entry name" value="Big_2"/>
</dbReference>
<dbReference type="RefSeq" id="XP_004262117.1">
    <property type="nucleotide sequence ID" value="XM_004262069.1"/>
</dbReference>
<sequence length="1037" mass="114934">MRINKVYIILFILALGVFSIDQPICVDVKTVKVQIDSSYTIVPKLLSKVYSGGTLNFISLNEKIATIDSQGLITPKSVGKTEIKVTCADHPIYEAIVVEIYNQIATESLSLESETTMIKVGQSIQLTVYAEPAHKKLNFNDVSCSFANTSVLSMNNGVMTGINEGSTSLTCSYTENSKVITQNKFFVVYTFIETDNIIIESESDRVKIGQIITLKVYANPGHRPLNNTEIIYSTTNKAILTVSKDGKVYGISVGNASVTATYFEYDNSYLAQKTFMVYEPEVLTDSIVMESDTTSLKTGESTLLRVYANPNKRLLNSSQVSFSSNHPEILITNNEGKVTGIQKGSATITASYFENGNTFKTTLIFSVYTDIVTTNIGIEAAVTDVMVGNTVYINVFAYPANRKLLSTEVQCSAFDTSVIQVYSNLSLKGKSVGTTDVKCNYTENGITFEDSKLFTVYVETLRIDSDQDSVVAGQSMKLRVYLMPYKTPLFSSDVVLSSSNEAILKPGNYLSVIGVSQGNATITCTYLTKNIVGTKELTVTQDSTVRIVFEAKNNTLKVYEEIPLTAYLEPGHVLIEENDTNLYYTTEDPHIIRVEGRKIIGVDEGSTEIYAVYIKNYNEINVRSSQRFTVYTGIIPVQRISFSFENITVIKGNPFSFQVRVDPPKANNRAVIVTAGDGFYPYKNTGIKAENVYTMTPTLSGKTTITAVSAEDETISSSFELTIEETSTRGGGYFAKGIDIENGWFDCNKEWEGRENATVMGYNTTYLVKDSSLCWAATTANLIDWYQQSINFTNVPVDTPYGPTSWENGTVKANDNTAYSQSVAYEYIRLCSTNEGYFVGKALNWFFTGADTLLYDNLYERGSRYTEYVGFEKNVRVALDNYVGSDQGRDYYIEYLKKMVIPHIKRGTPMGLNVKYTCGRGHAITLWGYELGDFDMVDSGECLTESQENLKVKQEDLSSKRGDNMISYLYITDSDDGCGAVGGCSRVLKPSSLVRIPLFYRDDGAYIVTATSCSSYAKIVSLTSFNLTYGEVPVKRT</sequence>
<feature type="signal peptide" evidence="1">
    <location>
        <begin position="1"/>
        <end position="19"/>
    </location>
</feature>
<dbReference type="GeneID" id="14894329"/>
<dbReference type="InterPro" id="IPR038765">
    <property type="entry name" value="Papain-like_cys_pep_sf"/>
</dbReference>
<evidence type="ECO:0000259" key="2">
    <source>
        <dbReference type="SMART" id="SM00635"/>
    </source>
</evidence>
<accession>L7FP49</accession>
<evidence type="ECO:0000256" key="1">
    <source>
        <dbReference type="SAM" id="SignalP"/>
    </source>
</evidence>
<feature type="domain" description="BIG2" evidence="2">
    <location>
        <begin position="283"/>
        <end position="362"/>
    </location>
</feature>
<dbReference type="SMART" id="SM00635">
    <property type="entry name" value="BID_2"/>
    <property type="match status" value="6"/>
</dbReference>